<name>A0ABR9JWV2_9ACTN</name>
<evidence type="ECO:0000313" key="2">
    <source>
        <dbReference type="Proteomes" id="UP000627838"/>
    </source>
</evidence>
<proteinExistence type="predicted"/>
<accession>A0ABR9JWV2</accession>
<dbReference type="EMBL" id="JADBDZ010000001">
    <property type="protein sequence ID" value="MBE1535045.1"/>
    <property type="molecule type" value="Genomic_DNA"/>
</dbReference>
<reference evidence="1 2" key="1">
    <citation type="submission" date="2020-10" db="EMBL/GenBank/DDBJ databases">
        <title>Sequencing the genomes of 1000 actinobacteria strains.</title>
        <authorList>
            <person name="Klenk H.-P."/>
        </authorList>
    </citation>
    <scope>NUCLEOTIDE SEQUENCE [LARGE SCALE GENOMIC DNA]</scope>
    <source>
        <strain evidence="1 2">DSM 46744</strain>
    </source>
</reference>
<dbReference type="Pfam" id="PF22075">
    <property type="entry name" value="DUF6939"/>
    <property type="match status" value="1"/>
</dbReference>
<keyword evidence="2" id="KW-1185">Reference proteome</keyword>
<gene>
    <name evidence="1" type="ORF">H4W34_004878</name>
</gene>
<comment type="caution">
    <text evidence="1">The sequence shown here is derived from an EMBL/GenBank/DDBJ whole genome shotgun (WGS) entry which is preliminary data.</text>
</comment>
<evidence type="ECO:0000313" key="1">
    <source>
        <dbReference type="EMBL" id="MBE1535045.1"/>
    </source>
</evidence>
<dbReference type="InterPro" id="IPR054219">
    <property type="entry name" value="DUF6939"/>
</dbReference>
<dbReference type="RefSeq" id="WP_192761320.1">
    <property type="nucleotide sequence ID" value="NZ_JADBDZ010000001.1"/>
</dbReference>
<dbReference type="Proteomes" id="UP000627838">
    <property type="component" value="Unassembled WGS sequence"/>
</dbReference>
<protein>
    <submittedName>
        <fullName evidence="1">Uncharacterized protein</fullName>
    </submittedName>
</protein>
<organism evidence="1 2">
    <name type="scientific">Actinomadura algeriensis</name>
    <dbReference type="NCBI Taxonomy" id="1679523"/>
    <lineage>
        <taxon>Bacteria</taxon>
        <taxon>Bacillati</taxon>
        <taxon>Actinomycetota</taxon>
        <taxon>Actinomycetes</taxon>
        <taxon>Streptosporangiales</taxon>
        <taxon>Thermomonosporaceae</taxon>
        <taxon>Actinomadura</taxon>
    </lineage>
</organism>
<sequence length="178" mass="19713">MGIWVASRRRGAKSLAEEFPGAVVVDVTSRGPEPWVRFSPFWPHGDVPVPGMPGVVSASVEGVWQGLKVFEGEDVDPSRFRVTSMKGIKRTVRKHGPVLGHRLGDELVPYERARREIYLPTYRWVLANRLGDLVERLRGTGDVVLLDYTVNGDVADVRTPLSHAALVRAWVSSGDACR</sequence>